<feature type="transmembrane region" description="Helical" evidence="2">
    <location>
        <begin position="743"/>
        <end position="760"/>
    </location>
</feature>
<evidence type="ECO:0000313" key="4">
    <source>
        <dbReference type="Proteomes" id="UP001149090"/>
    </source>
</evidence>
<dbReference type="AlphaFoldDB" id="A0A9Q0LR21"/>
<feature type="transmembrane region" description="Helical" evidence="2">
    <location>
        <begin position="1114"/>
        <end position="1135"/>
    </location>
</feature>
<dbReference type="EMBL" id="JAPDFW010000061">
    <property type="protein sequence ID" value="KAJ5076365.1"/>
    <property type="molecule type" value="Genomic_DNA"/>
</dbReference>
<feature type="compositionally biased region" description="Pro residues" evidence="1">
    <location>
        <begin position="896"/>
        <end position="911"/>
    </location>
</feature>
<accession>A0A9Q0LR21</accession>
<reference evidence="3" key="1">
    <citation type="submission" date="2022-10" db="EMBL/GenBank/DDBJ databases">
        <title>Novel sulphate-reducing endosymbionts in the free-living metamonad Anaeramoeba.</title>
        <authorList>
            <person name="Jerlstrom-Hultqvist J."/>
            <person name="Cepicka I."/>
            <person name="Gallot-Lavallee L."/>
            <person name="Salas-Leiva D."/>
            <person name="Curtis B.A."/>
            <person name="Zahonova K."/>
            <person name="Pipaliya S."/>
            <person name="Dacks J."/>
            <person name="Roger A.J."/>
        </authorList>
    </citation>
    <scope>NUCLEOTIDE SEQUENCE</scope>
    <source>
        <strain evidence="3">BMAN</strain>
    </source>
</reference>
<feature type="transmembrane region" description="Helical" evidence="2">
    <location>
        <begin position="836"/>
        <end position="859"/>
    </location>
</feature>
<dbReference type="SUPFAM" id="SSF51126">
    <property type="entry name" value="Pectin lyase-like"/>
    <property type="match status" value="2"/>
</dbReference>
<comment type="caution">
    <text evidence="3">The sequence shown here is derived from an EMBL/GenBank/DDBJ whole genome shotgun (WGS) entry which is preliminary data.</text>
</comment>
<protein>
    <submittedName>
        <fullName evidence="3">G protein-coupled receptor-related</fullName>
    </submittedName>
</protein>
<gene>
    <name evidence="3" type="ORF">M0811_06364</name>
</gene>
<keyword evidence="4" id="KW-1185">Reference proteome</keyword>
<sequence length="1247" mass="141205">MSSSKIYFYFCFLIFYLFSNVIATRFVSISGTDSGDCTDPVNPCQTIEYGINQTTADDNTVLIITEGEYICCASYTSNDGIIIASNTTNISISCNETETPVFNFTFTSPNSTTFENLTLVSDSINQSAISIQNADITITNCNFYNSHIEIQNAQILEVDDCNFNNSNIWIINNIVFTSNFSFIHNTFVDYNDSNQNLISLDSIDPLPSILFENNIFQNNTAYTLAKFSGCWFNSTCSIKNNYIEENQAIIFGFSATNGSYNGNIIIENNQVLYNYLDESENSSTDNRAFFDFDLALSNGTDYSIISNNFTENSCFSQKTINLRVEGMFWGNNFIFHQNSFTSYENTSRQSPLSVSIQASIGNSGFEMSDCNFSGVSSSSFELGGQFRYIDVNILRNIFNSSGGFGLTYLFITNSQQSWDSFNITHTFRENTFESVRSNAIKILTNGLEASYLSYDIIDNTFSSCTARQGAAILALINHEVNMYSTNTSEYVIFNLDNNVFQNNQAFISGGALYIYNLGNITITNGKFSDNEAVVGGAMLLDGEGYSSVTNCTFSSDYAEYGSAIVSYILLNNQNGPIATTFQNVNIQPDETFSGTVVTLMAPDITFQNSYLLCPPGSYFYNERDSLSNALECEACLVDTYLFKQSSNTNPIPCLSCNAGTRCLGGISVSIHEGFWGTVDNKKQLLTYNCPQDYCCEGNNSLTCCNYNREGVLCGGCQEGYTETLSSSPKCVKISECHDQFGEFFVRSFLIALVFAVFLILKRKNRGHFHILIFFFQMLRYASYPIYSQSIRSNSQESEMSTVSFLSSLSSLRGIIPDINNFGACPFSSMSAQGKIAVGYITTLEYFIAFFLIWIIVLVYKKIKKCRKKPQSTSEIELNQLDKDDKTQSSQVDLDNIPPPVVTDNNIPPPDDIPVKTDNDFDENLIQAPPPPLLSETSDDDKKKNDDEKEKNDDQKEKKDDEKKDDKQDPKKDKKKNKVKMEKIKEKHISVHDWKKLHHDLKKKHGSFSFSMANSLISLIFFSFVNILETSLQLIKCVRMKVNNKYSYRFFYNANLECLKSWQIPVLVCFILFVVPFPLYILFWRMYYHRHPKNMTPIKEIILNYLERPYKPNRLFWDSLVMFERIVIIVCFVFITDPQLNAVFQSTLFLIYFLIFLHFDPYILKTHSNTELLCGLSLVIISIVSVRQGTIDSTGYNTQTGTELKNTTTAINYLLFFIVIIVLVIGLIKSYGGTILRFLHIKKKEKFD</sequence>
<feature type="transmembrane region" description="Helical" evidence="2">
    <location>
        <begin position="767"/>
        <end position="786"/>
    </location>
</feature>
<dbReference type="OMA" id="ERMANTI"/>
<name>A0A9Q0LR21_ANAIG</name>
<keyword evidence="3" id="KW-0675">Receptor</keyword>
<keyword evidence="2" id="KW-0812">Transmembrane</keyword>
<feature type="region of interest" description="Disordered" evidence="1">
    <location>
        <begin position="870"/>
        <end position="980"/>
    </location>
</feature>
<dbReference type="Proteomes" id="UP001149090">
    <property type="component" value="Unassembled WGS sequence"/>
</dbReference>
<evidence type="ECO:0000256" key="1">
    <source>
        <dbReference type="SAM" id="MobiDB-lite"/>
    </source>
</evidence>
<dbReference type="PANTHER" id="PTHR11319">
    <property type="entry name" value="G PROTEIN-COUPLED RECEPTOR-RELATED"/>
    <property type="match status" value="1"/>
</dbReference>
<evidence type="ECO:0000256" key="2">
    <source>
        <dbReference type="SAM" id="Phobius"/>
    </source>
</evidence>
<evidence type="ECO:0000313" key="3">
    <source>
        <dbReference type="EMBL" id="KAJ5076365.1"/>
    </source>
</evidence>
<dbReference type="InterPro" id="IPR011050">
    <property type="entry name" value="Pectin_lyase_fold/virulence"/>
</dbReference>
<feature type="transmembrane region" description="Helical" evidence="2">
    <location>
        <begin position="1141"/>
        <end position="1159"/>
    </location>
</feature>
<feature type="transmembrane region" description="Helical" evidence="2">
    <location>
        <begin position="1171"/>
        <end position="1189"/>
    </location>
</feature>
<feature type="transmembrane region" description="Helical" evidence="2">
    <location>
        <begin position="7"/>
        <end position="27"/>
    </location>
</feature>
<keyword evidence="2" id="KW-0472">Membrane</keyword>
<dbReference type="PANTHER" id="PTHR11319:SF35">
    <property type="entry name" value="OUTER MEMBRANE PROTEIN PMPC-RELATED"/>
    <property type="match status" value="1"/>
</dbReference>
<keyword evidence="2" id="KW-1133">Transmembrane helix</keyword>
<proteinExistence type="predicted"/>
<feature type="transmembrane region" description="Helical" evidence="2">
    <location>
        <begin position="1209"/>
        <end position="1227"/>
    </location>
</feature>
<feature type="transmembrane region" description="Helical" evidence="2">
    <location>
        <begin position="1061"/>
        <end position="1082"/>
    </location>
</feature>
<feature type="transmembrane region" description="Helical" evidence="2">
    <location>
        <begin position="1007"/>
        <end position="1027"/>
    </location>
</feature>
<feature type="compositionally biased region" description="Basic and acidic residues" evidence="1">
    <location>
        <begin position="939"/>
        <end position="971"/>
    </location>
</feature>
<organism evidence="3 4">
    <name type="scientific">Anaeramoeba ignava</name>
    <name type="common">Anaerobic marine amoeba</name>
    <dbReference type="NCBI Taxonomy" id="1746090"/>
    <lineage>
        <taxon>Eukaryota</taxon>
        <taxon>Metamonada</taxon>
        <taxon>Anaeramoebidae</taxon>
        <taxon>Anaeramoeba</taxon>
    </lineage>
</organism>
<dbReference type="OrthoDB" id="77931at2759"/>